<dbReference type="InterPro" id="IPR046606">
    <property type="entry name" value="DUF6665"/>
</dbReference>
<sequence>MSVRPPKALAPKSQTTPVEEAINQEIRGEMAGTHGRLLRKLERGLAALAAFDADPARDDPAKRDALVAEAGEALWHIVVQRELMGLRRTKAFLDEYQVPGEVRLRMGMRTGRSGQPSGTRD</sequence>
<name>A0AAE4AQJ1_9HYPH</name>
<comment type="caution">
    <text evidence="1">The sequence shown here is derived from an EMBL/GenBank/DDBJ whole genome shotgun (WGS) entry which is preliminary data.</text>
</comment>
<dbReference type="RefSeq" id="WP_306883922.1">
    <property type="nucleotide sequence ID" value="NZ_JAUSUL010000001.1"/>
</dbReference>
<gene>
    <name evidence="1" type="ORF">J2S73_000578</name>
</gene>
<evidence type="ECO:0000313" key="2">
    <source>
        <dbReference type="Proteomes" id="UP001229244"/>
    </source>
</evidence>
<proteinExistence type="predicted"/>
<dbReference type="AlphaFoldDB" id="A0AAE4AQJ1"/>
<dbReference type="EMBL" id="JAUSUL010000001">
    <property type="protein sequence ID" value="MDQ0314141.1"/>
    <property type="molecule type" value="Genomic_DNA"/>
</dbReference>
<evidence type="ECO:0000313" key="1">
    <source>
        <dbReference type="EMBL" id="MDQ0314141.1"/>
    </source>
</evidence>
<keyword evidence="2" id="KW-1185">Reference proteome</keyword>
<accession>A0AAE4AQJ1</accession>
<organism evidence="1 2">
    <name type="scientific">Amorphus orientalis</name>
    <dbReference type="NCBI Taxonomy" id="649198"/>
    <lineage>
        <taxon>Bacteria</taxon>
        <taxon>Pseudomonadati</taxon>
        <taxon>Pseudomonadota</taxon>
        <taxon>Alphaproteobacteria</taxon>
        <taxon>Hyphomicrobiales</taxon>
        <taxon>Amorphaceae</taxon>
        <taxon>Amorphus</taxon>
    </lineage>
</organism>
<dbReference type="Proteomes" id="UP001229244">
    <property type="component" value="Unassembled WGS sequence"/>
</dbReference>
<reference evidence="1" key="1">
    <citation type="submission" date="2023-07" db="EMBL/GenBank/DDBJ databases">
        <title>Genomic Encyclopedia of Type Strains, Phase IV (KMG-IV): sequencing the most valuable type-strain genomes for metagenomic binning, comparative biology and taxonomic classification.</title>
        <authorList>
            <person name="Goeker M."/>
        </authorList>
    </citation>
    <scope>NUCLEOTIDE SEQUENCE</scope>
    <source>
        <strain evidence="1">DSM 21202</strain>
    </source>
</reference>
<protein>
    <submittedName>
        <fullName evidence="1">Uncharacterized protein</fullName>
    </submittedName>
</protein>
<dbReference type="Pfam" id="PF20370">
    <property type="entry name" value="DUF6665"/>
    <property type="match status" value="1"/>
</dbReference>